<evidence type="ECO:0000313" key="3">
    <source>
        <dbReference type="Proteomes" id="UP001221411"/>
    </source>
</evidence>
<feature type="compositionally biased region" description="Gly residues" evidence="1">
    <location>
        <begin position="41"/>
        <end position="81"/>
    </location>
</feature>
<evidence type="ECO:0000313" key="2">
    <source>
        <dbReference type="EMBL" id="MDC0749330.1"/>
    </source>
</evidence>
<protein>
    <recommendedName>
        <fullName evidence="4">PE-PGRS family protein</fullName>
    </recommendedName>
</protein>
<dbReference type="RefSeq" id="WP_271929062.1">
    <property type="nucleotide sequence ID" value="NZ_JAQNDO010000001.1"/>
</dbReference>
<comment type="caution">
    <text evidence="2">The sequence shown here is derived from an EMBL/GenBank/DDBJ whole genome shotgun (WGS) entry which is preliminary data.</text>
</comment>
<dbReference type="EMBL" id="JAQNDO010000001">
    <property type="protein sequence ID" value="MDC0749330.1"/>
    <property type="molecule type" value="Genomic_DNA"/>
</dbReference>
<reference evidence="2 3" key="1">
    <citation type="submission" date="2022-11" db="EMBL/GenBank/DDBJ databases">
        <title>Minimal conservation of predation-associated metabolite biosynthetic gene clusters underscores biosynthetic potential of Myxococcota including descriptions for ten novel species: Archangium lansinium sp. nov., Myxococcus landrumus sp. nov., Nannocystis bai.</title>
        <authorList>
            <person name="Ahearne A."/>
            <person name="Stevens C."/>
            <person name="Dowd S."/>
        </authorList>
    </citation>
    <scope>NUCLEOTIDE SEQUENCE [LARGE SCALE GENOMIC DNA]</scope>
    <source>
        <strain evidence="2 3">RJM3</strain>
    </source>
</reference>
<keyword evidence="3" id="KW-1185">Reference proteome</keyword>
<accession>A0ABT5F5G3</accession>
<evidence type="ECO:0008006" key="4">
    <source>
        <dbReference type="Google" id="ProtNLM"/>
    </source>
</evidence>
<proteinExistence type="predicted"/>
<dbReference type="PROSITE" id="PS51257">
    <property type="entry name" value="PROKAR_LIPOPROTEIN"/>
    <property type="match status" value="1"/>
</dbReference>
<sequence length="196" mass="18545">MDHRLGFVSIAIVSLGLAACGLGNYEPPSGNGGEGGDDTGEGGSAGQGGSSSSSGGTGGGNGGTGGVGGGQGGSNAGSGGNSGAGGGPIPCEGVGPTCAQTCQSGGIVDPLCVSGKWECPPGTIDMSTCPGVDGCCTKESDCPITNTCAANRCKEKVPLPKCWADVDCVGGTCVGASVCPCNQTCFSPDTPGECKL</sequence>
<organism evidence="2 3">
    <name type="scientific">Polyangium mundeleinium</name>
    <dbReference type="NCBI Taxonomy" id="2995306"/>
    <lineage>
        <taxon>Bacteria</taxon>
        <taxon>Pseudomonadati</taxon>
        <taxon>Myxococcota</taxon>
        <taxon>Polyangia</taxon>
        <taxon>Polyangiales</taxon>
        <taxon>Polyangiaceae</taxon>
        <taxon>Polyangium</taxon>
    </lineage>
</organism>
<dbReference type="Proteomes" id="UP001221411">
    <property type="component" value="Unassembled WGS sequence"/>
</dbReference>
<feature type="region of interest" description="Disordered" evidence="1">
    <location>
        <begin position="28"/>
        <end position="81"/>
    </location>
</feature>
<evidence type="ECO:0000256" key="1">
    <source>
        <dbReference type="SAM" id="MobiDB-lite"/>
    </source>
</evidence>
<name>A0ABT5F5G3_9BACT</name>
<gene>
    <name evidence="2" type="ORF">POL67_48830</name>
</gene>